<gene>
    <name evidence="4" type="ORF">PHYPSEUDO_013130</name>
</gene>
<evidence type="ECO:0000313" key="5">
    <source>
        <dbReference type="Proteomes" id="UP000694044"/>
    </source>
</evidence>
<keyword evidence="1" id="KW-0489">Methyltransferase</keyword>
<dbReference type="PANTHER" id="PTHR12029:SF11">
    <property type="entry name" value="METHYLTRANSFERASE TARBP1-RELATED"/>
    <property type="match status" value="1"/>
</dbReference>
<evidence type="ECO:0000256" key="2">
    <source>
        <dbReference type="ARBA" id="ARBA00022679"/>
    </source>
</evidence>
<dbReference type="CDD" id="cd18091">
    <property type="entry name" value="SpoU-like_TRM3-like"/>
    <property type="match status" value="1"/>
</dbReference>
<dbReference type="InterPro" id="IPR045330">
    <property type="entry name" value="TRM3/TARBP1"/>
</dbReference>
<dbReference type="GO" id="GO:0030488">
    <property type="term" value="P:tRNA methylation"/>
    <property type="evidence" value="ECO:0007669"/>
    <property type="project" value="InterPro"/>
</dbReference>
<feature type="domain" description="tRNA/rRNA methyltransferase SpoU type" evidence="3">
    <location>
        <begin position="1477"/>
        <end position="1622"/>
    </location>
</feature>
<dbReference type="InterPro" id="IPR001537">
    <property type="entry name" value="SpoU_MeTrfase"/>
</dbReference>
<dbReference type="GO" id="GO:0003723">
    <property type="term" value="F:RNA binding"/>
    <property type="evidence" value="ECO:0007669"/>
    <property type="project" value="InterPro"/>
</dbReference>
<evidence type="ECO:0000259" key="3">
    <source>
        <dbReference type="Pfam" id="PF00588"/>
    </source>
</evidence>
<accession>A0A8T1V5N0</accession>
<dbReference type="Pfam" id="PF00588">
    <property type="entry name" value="SpoU_methylase"/>
    <property type="match status" value="1"/>
</dbReference>
<dbReference type="EMBL" id="JAGDFM010000663">
    <property type="protein sequence ID" value="KAG7376577.1"/>
    <property type="molecule type" value="Genomic_DNA"/>
</dbReference>
<evidence type="ECO:0000256" key="1">
    <source>
        <dbReference type="ARBA" id="ARBA00022603"/>
    </source>
</evidence>
<dbReference type="Proteomes" id="UP000694044">
    <property type="component" value="Unassembled WGS sequence"/>
</dbReference>
<comment type="caution">
    <text evidence="4">The sequence shown here is derived from an EMBL/GenBank/DDBJ whole genome shotgun (WGS) entry which is preliminary data.</text>
</comment>
<dbReference type="GO" id="GO:0016423">
    <property type="term" value="F:tRNA (guanine) methyltransferase activity"/>
    <property type="evidence" value="ECO:0007669"/>
    <property type="project" value="InterPro"/>
</dbReference>
<evidence type="ECO:0000313" key="4">
    <source>
        <dbReference type="EMBL" id="KAG7376577.1"/>
    </source>
</evidence>
<dbReference type="InterPro" id="IPR044748">
    <property type="entry name" value="Trm3/TARBP1_C"/>
</dbReference>
<reference evidence="4" key="1">
    <citation type="submission" date="2021-02" db="EMBL/GenBank/DDBJ databases">
        <authorList>
            <person name="Palmer J.M."/>
        </authorList>
    </citation>
    <scope>NUCLEOTIDE SEQUENCE</scope>
    <source>
        <strain evidence="4">SCRP734</strain>
    </source>
</reference>
<sequence length="1638" mass="181581">MEQVAMAVAAAWTRWQRHQQLHRTRVAPDEAEAEAQFELVATGLALRDEQVQELFRDGAQAFTALLTPLPTPQDAAEGVRRFHFTLVVAAALLDRQLQSMGAPEQQATRLLTGSLTQRVLLPLLQLQRHAPLHHAALGMLQTLLQVEGGRETVHELFTGVQGLLSEEVQEEEAVSYDSLCRLLELLLRQKAERLEEASMDVCEQATKRWRQQPQFLRAAALHLVPALLDGETGGLETCQRLLSMVVAAWGQTASSGVMHPPQELLYLVCIIMPKAPRELIADARVQTLVCVALRHKDSLLRKQGLHILKVAFSHCALLLEPKKPKRENGTKQESPWVDTWQSFLTASEVIQMHHEQHLIEQVWPQVAGLLASYLIVHVDAPSELISEQWPVQLTFDWMQSLLVRLFAHDNPVVKRLFISNFMETCVEAWKIWETQRSARKDVYREASFACAPAFQHFVLRHLLRACNDPVLYKHAHRARFQALVADFLTSFLAFQFADSEKELVLDEFVVAIEEAIFGEGADSHSPEALLSMLQAFQSPHLKLAAASVSAKTLLSATAVDRLRFLLDVHAMQSFSQAMRTKMLRALSHALTGGFVNASTLSLSALARVLCVFPTSSLAADNGEALVHFLAWMKAASAADNSLGFLSALSIALQAYLKPQGTSEDALSPTQLARLLVFTAENISESETHHLEAAPGHRAKVQVVLRAPLCTLLTEISEEERDNARLVLLVAKFEEQIQELVATGSCSSSPSQGFTFSFEREAFYEGQVDCSYLFNSAMAVVRSWLDKVSSACKGGEVTSGDHEKEGIMERVISAVFVLSQMSTHKMSSTGELHEMDELDALCDELKKTLAKDADRTVFDLALAAKCLSIIGTNAAAVDSLCAFESERILPLLLALDTSRRYSGKLDARCAISLAASKWVLLHDVVEASSFIGTKLCQATYDACVEALPTSGMDPSALIQMVNVLSFTLSQLAGPLTNGSNGIEQLESLLDEVWTAYWDSKAKPDALTRAVVVCMFQPVFLLRAELNATMQRWIAEFISFGSRHRPNVIFHLACRLCQTWRAHPASALAFADELVELLLYKEPLIDEKEQLTMDTSAPFQGFQGFSPVDDSQAPAIASHAKDRFVRLVVLSFLDDVAVDASASTAGTQELMNALLARLLALNVTPDWQKQHMLNSDGFGKKLRSWQVLCIVSAHVTKSQLTELLPTLQTAFAVPQLPSVRYYMELFGMRMATKFPREICSGVLLPMLRDANLMPQVGASLLLVSAYLANYKLDDNSLDINCGELLETMLPWLNTSHGYTRVLAQYLLAKVLPRHVHQLQLCGSDTPGLRFLEGTARYLSTNKECKRMLRRQARQLEEFQPDFESSLLGMLSSGFVSEFGELLPRDEALRFSEQLKTAMNELYAQYQLENFTPAPSQEKVIANSTAETEAALGVITVQRKIDTTALLLGDGALPAAMRADFDVARRGDTLNARQRPRQPIIVCASLVDKIPNLAGLARTCEIFNAQKLIVPNIRMAAQDATFATVSATAHKWMPMEEVRPQGDDLRRSLLRWKREGYTVVAVEQTASSVSLADYTLPRKMVLVLGREKEGIPVDVLQLVDVCVEIPQFGLVRSLNVHVSGALMLWEYTQQQLMSGALESTL</sequence>
<organism evidence="4 5">
    <name type="scientific">Phytophthora pseudosyringae</name>
    <dbReference type="NCBI Taxonomy" id="221518"/>
    <lineage>
        <taxon>Eukaryota</taxon>
        <taxon>Sar</taxon>
        <taxon>Stramenopiles</taxon>
        <taxon>Oomycota</taxon>
        <taxon>Peronosporomycetes</taxon>
        <taxon>Peronosporales</taxon>
        <taxon>Peronosporaceae</taxon>
        <taxon>Phytophthora</taxon>
    </lineage>
</organism>
<keyword evidence="5" id="KW-1185">Reference proteome</keyword>
<keyword evidence="2" id="KW-0808">Transferase</keyword>
<protein>
    <recommendedName>
        <fullName evidence="3">tRNA/rRNA methyltransferase SpoU type domain-containing protein</fullName>
    </recommendedName>
</protein>
<dbReference type="OrthoDB" id="241340at2759"/>
<proteinExistence type="predicted"/>
<name>A0A8T1V5N0_9STRA</name>
<dbReference type="PANTHER" id="PTHR12029">
    <property type="entry name" value="RNA METHYLTRANSFERASE"/>
    <property type="match status" value="1"/>
</dbReference>
<dbReference type="FunFam" id="3.40.1280.10:FF:000022">
    <property type="entry name" value="Trm3p"/>
    <property type="match status" value="1"/>
</dbReference>